<evidence type="ECO:0000256" key="1">
    <source>
        <dbReference type="ARBA" id="ARBA00005898"/>
    </source>
</evidence>
<dbReference type="SUPFAM" id="SSF53623">
    <property type="entry name" value="MurD-like peptide ligases, catalytic domain"/>
    <property type="match status" value="1"/>
</dbReference>
<accession>A0A382JVJ3</accession>
<dbReference type="NCBIfam" id="NF001126">
    <property type="entry name" value="PRK00139.1-4"/>
    <property type="match status" value="1"/>
</dbReference>
<dbReference type="Pfam" id="PF01225">
    <property type="entry name" value="Mur_ligase"/>
    <property type="match status" value="1"/>
</dbReference>
<name>A0A382JVJ3_9ZZZZ</name>
<dbReference type="Pfam" id="PF02875">
    <property type="entry name" value="Mur_ligase_C"/>
    <property type="match status" value="1"/>
</dbReference>
<comment type="similarity">
    <text evidence="1">Belongs to the MurCDEF family. MurE subfamily.</text>
</comment>
<dbReference type="InterPro" id="IPR036615">
    <property type="entry name" value="Mur_ligase_C_dom_sf"/>
</dbReference>
<evidence type="ECO:0008006" key="6">
    <source>
        <dbReference type="Google" id="ProtNLM"/>
    </source>
</evidence>
<dbReference type="SUPFAM" id="SSF53244">
    <property type="entry name" value="MurD-like peptide ligases, peptide-binding domain"/>
    <property type="match status" value="1"/>
</dbReference>
<gene>
    <name evidence="5" type="ORF">METZ01_LOCUS268539</name>
</gene>
<sequence>MTGEELLAGLTHQHLQGALDFSCGSITYDSRRVTPGSVFVALKGARTDGHDHIQEAVQHGVSLIIAERQIEVPTGIAVVQVSDSRQALAMLAATFYGHPARSLKLIGITGTNGKTSVAFLLRHLLRCAAHRCGLIGTVEYDLGDRVIPAARTTPESLDLHQYLAGMVKNGCEFCVIEVSSHALQQHRVDGLRFSGVAFTNLSRDHLDYHGDMENYFATKRRLFEMKTKQAKLIVNADDPFGKRLMCEFDVQTFGEAESVTFQISDLTLGQRRTSFQIAGNDYSMPLIGRHNVDNAAAAVGLARGIGISADECAQALATADPAPGRLEAIHCGQPFAVYVDYAHTDNALRQVLIALREITPGRLQVIFG</sequence>
<feature type="domain" description="Mur ligase N-terminal catalytic" evidence="2">
    <location>
        <begin position="26"/>
        <end position="96"/>
    </location>
</feature>
<dbReference type="Gene3D" id="3.40.1190.10">
    <property type="entry name" value="Mur-like, catalytic domain"/>
    <property type="match status" value="1"/>
</dbReference>
<evidence type="ECO:0000259" key="2">
    <source>
        <dbReference type="Pfam" id="PF01225"/>
    </source>
</evidence>
<dbReference type="PANTHER" id="PTHR23135:SF4">
    <property type="entry name" value="UDP-N-ACETYLMURAMOYL-L-ALANYL-D-GLUTAMATE--2,6-DIAMINOPIMELATE LIGASE MURE HOMOLOG, CHLOROPLASTIC"/>
    <property type="match status" value="1"/>
</dbReference>
<dbReference type="Gene3D" id="3.90.190.20">
    <property type="entry name" value="Mur ligase, C-terminal domain"/>
    <property type="match status" value="1"/>
</dbReference>
<evidence type="ECO:0000313" key="5">
    <source>
        <dbReference type="EMBL" id="SVC15685.1"/>
    </source>
</evidence>
<dbReference type="GO" id="GO:0005737">
    <property type="term" value="C:cytoplasm"/>
    <property type="evidence" value="ECO:0007669"/>
    <property type="project" value="InterPro"/>
</dbReference>
<feature type="non-terminal residue" evidence="5">
    <location>
        <position position="368"/>
    </location>
</feature>
<dbReference type="InterPro" id="IPR004101">
    <property type="entry name" value="Mur_ligase_C"/>
</dbReference>
<dbReference type="PANTHER" id="PTHR23135">
    <property type="entry name" value="MUR LIGASE FAMILY MEMBER"/>
    <property type="match status" value="1"/>
</dbReference>
<reference evidence="5" key="1">
    <citation type="submission" date="2018-05" db="EMBL/GenBank/DDBJ databases">
        <authorList>
            <person name="Lanie J.A."/>
            <person name="Ng W.-L."/>
            <person name="Kazmierczak K.M."/>
            <person name="Andrzejewski T.M."/>
            <person name="Davidsen T.M."/>
            <person name="Wayne K.J."/>
            <person name="Tettelin H."/>
            <person name="Glass J.I."/>
            <person name="Rusch D."/>
            <person name="Podicherti R."/>
            <person name="Tsui H.-C.T."/>
            <person name="Winkler M.E."/>
        </authorList>
    </citation>
    <scope>NUCLEOTIDE SEQUENCE</scope>
</reference>
<dbReference type="InterPro" id="IPR000713">
    <property type="entry name" value="Mur_ligase_N"/>
</dbReference>
<dbReference type="InterPro" id="IPR035911">
    <property type="entry name" value="MurE/MurF_N"/>
</dbReference>
<dbReference type="AlphaFoldDB" id="A0A382JVJ3"/>
<dbReference type="GO" id="GO:0016881">
    <property type="term" value="F:acid-amino acid ligase activity"/>
    <property type="evidence" value="ECO:0007669"/>
    <property type="project" value="InterPro"/>
</dbReference>
<dbReference type="GO" id="GO:0005524">
    <property type="term" value="F:ATP binding"/>
    <property type="evidence" value="ECO:0007669"/>
    <property type="project" value="InterPro"/>
</dbReference>
<feature type="domain" description="Mur ligase central" evidence="4">
    <location>
        <begin position="108"/>
        <end position="302"/>
    </location>
</feature>
<dbReference type="InterPro" id="IPR036565">
    <property type="entry name" value="Mur-like_cat_sf"/>
</dbReference>
<evidence type="ECO:0000259" key="3">
    <source>
        <dbReference type="Pfam" id="PF02875"/>
    </source>
</evidence>
<dbReference type="EMBL" id="UINC01076474">
    <property type="protein sequence ID" value="SVC15685.1"/>
    <property type="molecule type" value="Genomic_DNA"/>
</dbReference>
<dbReference type="InterPro" id="IPR013221">
    <property type="entry name" value="Mur_ligase_cen"/>
</dbReference>
<dbReference type="NCBIfam" id="TIGR01085">
    <property type="entry name" value="murE"/>
    <property type="match status" value="1"/>
</dbReference>
<protein>
    <recommendedName>
        <fullName evidence="6">Mur ligase central domain-containing protein</fullName>
    </recommendedName>
</protein>
<organism evidence="5">
    <name type="scientific">marine metagenome</name>
    <dbReference type="NCBI Taxonomy" id="408172"/>
    <lineage>
        <taxon>unclassified sequences</taxon>
        <taxon>metagenomes</taxon>
        <taxon>ecological metagenomes</taxon>
    </lineage>
</organism>
<dbReference type="GO" id="GO:0051301">
    <property type="term" value="P:cell division"/>
    <property type="evidence" value="ECO:0007669"/>
    <property type="project" value="InterPro"/>
</dbReference>
<dbReference type="Pfam" id="PF08245">
    <property type="entry name" value="Mur_ligase_M"/>
    <property type="match status" value="1"/>
</dbReference>
<dbReference type="Gene3D" id="3.40.1390.10">
    <property type="entry name" value="MurE/MurF, N-terminal domain"/>
    <property type="match status" value="1"/>
</dbReference>
<dbReference type="GO" id="GO:0008360">
    <property type="term" value="P:regulation of cell shape"/>
    <property type="evidence" value="ECO:0007669"/>
    <property type="project" value="InterPro"/>
</dbReference>
<dbReference type="InterPro" id="IPR005761">
    <property type="entry name" value="UDP-N-AcMur-Glu-dNH2Pim_ligase"/>
</dbReference>
<proteinExistence type="inferred from homology"/>
<dbReference type="SUPFAM" id="SSF63418">
    <property type="entry name" value="MurE/MurF N-terminal domain"/>
    <property type="match status" value="1"/>
</dbReference>
<feature type="domain" description="Mur ligase C-terminal" evidence="3">
    <location>
        <begin position="324"/>
        <end position="368"/>
    </location>
</feature>
<evidence type="ECO:0000259" key="4">
    <source>
        <dbReference type="Pfam" id="PF08245"/>
    </source>
</evidence>